<feature type="domain" description="DNA topoisomerase type IA zn finger" evidence="1">
    <location>
        <begin position="111"/>
        <end position="152"/>
    </location>
</feature>
<evidence type="ECO:0000313" key="4">
    <source>
        <dbReference type="Proteomes" id="UP000321525"/>
    </source>
</evidence>
<protein>
    <recommendedName>
        <fullName evidence="1">DNA topoisomerase type IA zn finger domain-containing protein</fullName>
    </recommendedName>
</protein>
<dbReference type="OrthoDB" id="6412825at2"/>
<dbReference type="PANTHER" id="PTHR42785">
    <property type="entry name" value="DNA TOPOISOMERASE, TYPE IA, CORE"/>
    <property type="match status" value="1"/>
</dbReference>
<dbReference type="GO" id="GO:0003677">
    <property type="term" value="F:DNA binding"/>
    <property type="evidence" value="ECO:0007669"/>
    <property type="project" value="InterPro"/>
</dbReference>
<sequence length="191" mass="21713">MPNSDKPLFSQHEHALEKAYEVCPECGSEIVIKNSKSGKFFGCASYPACEFTRPVVEHERLEDKVLAGTECPECQHELAVKQGRYGMFIGCSNYPQCHHIEDTSGQEDVGVACPQCQKKGKQAELTERTNRYGKTFYSCEQYPKCKYVLNYPPVAEKCPQCQWPILVKRKMASGNVIICPEKKCTYKRKEI</sequence>
<keyword evidence="4" id="KW-1185">Reference proteome</keyword>
<dbReference type="GO" id="GO:0006265">
    <property type="term" value="P:DNA topological change"/>
    <property type="evidence" value="ECO:0007669"/>
    <property type="project" value="InterPro"/>
</dbReference>
<dbReference type="EMBL" id="VOLR01000028">
    <property type="protein sequence ID" value="TWX55589.1"/>
    <property type="molecule type" value="Genomic_DNA"/>
</dbReference>
<dbReference type="GO" id="GO:0003917">
    <property type="term" value="F:DNA topoisomerase type I (single strand cut, ATP-independent) activity"/>
    <property type="evidence" value="ECO:0007669"/>
    <property type="project" value="InterPro"/>
</dbReference>
<dbReference type="InterPro" id="IPR000380">
    <property type="entry name" value="Topo_IA"/>
</dbReference>
<proteinExistence type="predicted"/>
<evidence type="ECO:0000259" key="1">
    <source>
        <dbReference type="Pfam" id="PF01396"/>
    </source>
</evidence>
<evidence type="ECO:0000313" key="2">
    <source>
        <dbReference type="EMBL" id="TWX55589.1"/>
    </source>
</evidence>
<dbReference type="RefSeq" id="WP_146800529.1">
    <property type="nucleotide sequence ID" value="NZ_VOLP01000027.1"/>
</dbReference>
<feature type="domain" description="DNA topoisomerase type IA zn finger" evidence="1">
    <location>
        <begin position="69"/>
        <end position="101"/>
    </location>
</feature>
<dbReference type="SUPFAM" id="SSF57783">
    <property type="entry name" value="Zinc beta-ribbon"/>
    <property type="match status" value="2"/>
</dbReference>
<name>A0A5C6Q6Y7_9GAMM</name>
<feature type="domain" description="DNA topoisomerase type IA zn finger" evidence="1">
    <location>
        <begin position="21"/>
        <end position="55"/>
    </location>
</feature>
<dbReference type="AlphaFoldDB" id="A0A5C6Q6Y7"/>
<reference evidence="3 5" key="1">
    <citation type="submission" date="2019-07" db="EMBL/GenBank/DDBJ databases">
        <title>Genomes of sea-ice associated Colwellia species.</title>
        <authorList>
            <person name="Bowman J.P."/>
        </authorList>
    </citation>
    <scope>NUCLEOTIDE SEQUENCE [LARGE SCALE GENOMIC DNA]</scope>
    <source>
        <strain evidence="2 4">ACAM 607</strain>
        <strain evidence="3 5">IC036</strain>
    </source>
</reference>
<dbReference type="PANTHER" id="PTHR42785:SF1">
    <property type="entry name" value="DNA TOPOISOMERASE"/>
    <property type="match status" value="1"/>
</dbReference>
<dbReference type="EMBL" id="VOLQ01000031">
    <property type="protein sequence ID" value="TWX64491.1"/>
    <property type="molecule type" value="Genomic_DNA"/>
</dbReference>
<evidence type="ECO:0000313" key="5">
    <source>
        <dbReference type="Proteomes" id="UP000321917"/>
    </source>
</evidence>
<dbReference type="InterPro" id="IPR013498">
    <property type="entry name" value="Topo_IA_Znf"/>
</dbReference>
<gene>
    <name evidence="2" type="ORF">ESZ26_16395</name>
    <name evidence="3" type="ORF">ESZ27_14450</name>
</gene>
<organism evidence="3 5">
    <name type="scientific">Colwellia hornerae</name>
    <dbReference type="NCBI Taxonomy" id="89402"/>
    <lineage>
        <taxon>Bacteria</taxon>
        <taxon>Pseudomonadati</taxon>
        <taxon>Pseudomonadota</taxon>
        <taxon>Gammaproteobacteria</taxon>
        <taxon>Alteromonadales</taxon>
        <taxon>Colwelliaceae</taxon>
        <taxon>Colwellia</taxon>
    </lineage>
</organism>
<dbReference type="Proteomes" id="UP000321525">
    <property type="component" value="Unassembled WGS sequence"/>
</dbReference>
<dbReference type="Pfam" id="PF01396">
    <property type="entry name" value="Zn_ribbon_Top1"/>
    <property type="match status" value="4"/>
</dbReference>
<feature type="domain" description="DNA topoisomerase type IA zn finger" evidence="1">
    <location>
        <begin position="156"/>
        <end position="172"/>
    </location>
</feature>
<dbReference type="GO" id="GO:0005694">
    <property type="term" value="C:chromosome"/>
    <property type="evidence" value="ECO:0007669"/>
    <property type="project" value="InterPro"/>
</dbReference>
<dbReference type="Proteomes" id="UP000321917">
    <property type="component" value="Unassembled WGS sequence"/>
</dbReference>
<dbReference type="Gene3D" id="3.30.65.10">
    <property type="entry name" value="Bacterial Topoisomerase I, domain 1"/>
    <property type="match status" value="3"/>
</dbReference>
<accession>A0A5C6Q6Y7</accession>
<comment type="caution">
    <text evidence="3">The sequence shown here is derived from an EMBL/GenBank/DDBJ whole genome shotgun (WGS) entry which is preliminary data.</text>
</comment>
<evidence type="ECO:0000313" key="3">
    <source>
        <dbReference type="EMBL" id="TWX64491.1"/>
    </source>
</evidence>